<comment type="caution">
    <text evidence="2">The sequence shown here is derived from an EMBL/GenBank/DDBJ whole genome shotgun (WGS) entry which is preliminary data.</text>
</comment>
<keyword evidence="1" id="KW-1133">Transmembrane helix</keyword>
<gene>
    <name evidence="2" type="ORF">NZH93_39625</name>
</gene>
<feature type="transmembrane region" description="Helical" evidence="1">
    <location>
        <begin position="96"/>
        <end position="121"/>
    </location>
</feature>
<keyword evidence="1" id="KW-0472">Membrane</keyword>
<accession>A0A9X2VU97</accession>
<evidence type="ECO:0000256" key="1">
    <source>
        <dbReference type="SAM" id="Phobius"/>
    </source>
</evidence>
<reference evidence="2" key="1">
    <citation type="submission" date="2022-08" db="EMBL/GenBank/DDBJ databases">
        <authorList>
            <person name="Tistechok S."/>
            <person name="Samborskyy M."/>
            <person name="Roman I."/>
        </authorList>
    </citation>
    <scope>NUCLEOTIDE SEQUENCE</scope>
    <source>
        <strain evidence="2">DSM 103496</strain>
    </source>
</reference>
<protein>
    <submittedName>
        <fullName evidence="2">Uncharacterized protein</fullName>
    </submittedName>
</protein>
<keyword evidence="3" id="KW-1185">Reference proteome</keyword>
<feature type="transmembrane region" description="Helical" evidence="1">
    <location>
        <begin position="12"/>
        <end position="34"/>
    </location>
</feature>
<organism evidence="2 3">
    <name type="scientific">Umezawaea endophytica</name>
    <dbReference type="NCBI Taxonomy" id="1654476"/>
    <lineage>
        <taxon>Bacteria</taxon>
        <taxon>Bacillati</taxon>
        <taxon>Actinomycetota</taxon>
        <taxon>Actinomycetes</taxon>
        <taxon>Pseudonocardiales</taxon>
        <taxon>Pseudonocardiaceae</taxon>
        <taxon>Umezawaea</taxon>
    </lineage>
</organism>
<feature type="transmembrane region" description="Helical" evidence="1">
    <location>
        <begin position="54"/>
        <end position="75"/>
    </location>
</feature>
<evidence type="ECO:0000313" key="2">
    <source>
        <dbReference type="EMBL" id="MCS7482995.1"/>
    </source>
</evidence>
<dbReference type="Proteomes" id="UP001141259">
    <property type="component" value="Unassembled WGS sequence"/>
</dbReference>
<dbReference type="RefSeq" id="WP_259628458.1">
    <property type="nucleotide sequence ID" value="NZ_JANYMP010000028.1"/>
</dbReference>
<sequence>MTTETAPPPLAVRAAVGVWLALAVFGLFNVSFLWLNQDAVREALPPNLTVAGTLGTLTVAAVIFAAGYGLFAWLFRRGVRRSRTGLSVTAFAHLVWVVLPGASLASLISAVLLGVGVVLTWRPSASHWLREQE</sequence>
<proteinExistence type="predicted"/>
<dbReference type="EMBL" id="JANYMP010000028">
    <property type="protein sequence ID" value="MCS7482995.1"/>
    <property type="molecule type" value="Genomic_DNA"/>
</dbReference>
<name>A0A9X2VU97_9PSEU</name>
<evidence type="ECO:0000313" key="3">
    <source>
        <dbReference type="Proteomes" id="UP001141259"/>
    </source>
</evidence>
<keyword evidence="1" id="KW-0812">Transmembrane</keyword>
<dbReference type="AlphaFoldDB" id="A0A9X2VU97"/>